<accession>I8U9R7</accession>
<dbReference type="PATRIC" id="fig|1196324.3.peg.3923"/>
<evidence type="ECO:0000313" key="2">
    <source>
        <dbReference type="Proteomes" id="UP000004080"/>
    </source>
</evidence>
<proteinExistence type="predicted"/>
<dbReference type="RefSeq" id="WP_007203926.1">
    <property type="nucleotide sequence ID" value="NZ_AKKV01000053.1"/>
</dbReference>
<sequence>MKKRLILSAFAFFLVIGVIAYVAHYYEEKTFFEKQEQRVAKYIHHNLKNVKSITFTDRSNNPFVGPRISGYINNNKTLTFDVSVFGEDFGDHLFYGGELETYIKLRSKSITEIEKEEMQKGYKEKQEHYFTEQKKRIRKYIEGNFKGITAVTFREYGTTDHHTAYVNGYFNHKKENVFRVLLNDDEMFESQLETDHPKIEEMRNKHDKTISEIEKEQRQKGHKEEEERYFAQQMKRVQKYVRYNTKGFQSVTYTRYGRDAKGHPYINGYLNYDDGLGFKVRFSKGNFENQLKTDTLAAEELFKLDLKSVSDIEKH</sequence>
<dbReference type="OrthoDB" id="2931769at2"/>
<dbReference type="EMBL" id="AKKV01000053">
    <property type="protein sequence ID" value="EIT83700.1"/>
    <property type="molecule type" value="Genomic_DNA"/>
</dbReference>
<organism evidence="1 2">
    <name type="scientific">Fictibacillus macauensis ZFHKF-1</name>
    <dbReference type="NCBI Taxonomy" id="1196324"/>
    <lineage>
        <taxon>Bacteria</taxon>
        <taxon>Bacillati</taxon>
        <taxon>Bacillota</taxon>
        <taxon>Bacilli</taxon>
        <taxon>Bacillales</taxon>
        <taxon>Fictibacillaceae</taxon>
        <taxon>Fictibacillus</taxon>
    </lineage>
</organism>
<name>I8U9R7_9BACL</name>
<evidence type="ECO:0008006" key="3">
    <source>
        <dbReference type="Google" id="ProtNLM"/>
    </source>
</evidence>
<dbReference type="eggNOG" id="ENOG50344CX">
    <property type="taxonomic scope" value="Bacteria"/>
</dbReference>
<dbReference type="Gene3D" id="3.10.450.130">
    <property type="entry name" value="folded 79 residue fragment of lin0334 like domains"/>
    <property type="match status" value="3"/>
</dbReference>
<protein>
    <recommendedName>
        <fullName evidence="3">DUF1433 domain-containing protein</fullName>
    </recommendedName>
</protein>
<comment type="caution">
    <text evidence="1">The sequence shown here is derived from an EMBL/GenBank/DDBJ whole genome shotgun (WGS) entry which is preliminary data.</text>
</comment>
<dbReference type="Pfam" id="PF07252">
    <property type="entry name" value="DUF1433"/>
    <property type="match status" value="3"/>
</dbReference>
<dbReference type="InterPro" id="IPR009881">
    <property type="entry name" value="DUF1433"/>
</dbReference>
<keyword evidence="2" id="KW-1185">Reference proteome</keyword>
<dbReference type="AlphaFoldDB" id="I8U9R7"/>
<evidence type="ECO:0000313" key="1">
    <source>
        <dbReference type="EMBL" id="EIT83700.1"/>
    </source>
</evidence>
<gene>
    <name evidence="1" type="ORF">A374_19310</name>
</gene>
<reference evidence="1 2" key="1">
    <citation type="journal article" date="2012" name="J. Bacteriol.">
        <title>Genome of Bacillus macauensis ZFHKF-1, a Long-Chain-Forming Bacterium.</title>
        <authorList>
            <person name="Cai L."/>
            <person name="Zhang T."/>
        </authorList>
    </citation>
    <scope>NUCLEOTIDE SEQUENCE [LARGE SCALE GENOMIC DNA]</scope>
    <source>
        <strain evidence="1 2">ZFHKF-1</strain>
    </source>
</reference>
<dbReference type="Proteomes" id="UP000004080">
    <property type="component" value="Unassembled WGS sequence"/>
</dbReference>